<dbReference type="Pfam" id="PF02771">
    <property type="entry name" value="Acyl-CoA_dh_N"/>
    <property type="match status" value="1"/>
</dbReference>
<protein>
    <recommendedName>
        <fullName evidence="2">Acyl-CoA dehydrogenase/oxidase N-terminal domain-containing protein</fullName>
    </recommendedName>
</protein>
<dbReference type="RefSeq" id="WP_007619040.1">
    <property type="nucleotide sequence ID" value="NZ_BANX01000008.1"/>
</dbReference>
<dbReference type="InterPro" id="IPR009100">
    <property type="entry name" value="AcylCoA_DH/oxidase_NM_dom_sf"/>
</dbReference>
<dbReference type="InterPro" id="IPR046373">
    <property type="entry name" value="Acyl-CoA_Oxase/DH_mid-dom_sf"/>
</dbReference>
<accession>M0QGD7</accession>
<reference evidence="3 4" key="1">
    <citation type="submission" date="2013-01" db="EMBL/GenBank/DDBJ databases">
        <title>Whole genome shotgun sequence of Gordonia soli NBRC 108243.</title>
        <authorList>
            <person name="Isaki-Nakamura S."/>
            <person name="Hosoyama A."/>
            <person name="Tsuchikane K."/>
            <person name="Ando Y."/>
            <person name="Baba S."/>
            <person name="Ohji S."/>
            <person name="Hamada M."/>
            <person name="Tamura T."/>
            <person name="Yamazoe A."/>
            <person name="Yamazaki S."/>
            <person name="Fujita N."/>
        </authorList>
    </citation>
    <scope>NUCLEOTIDE SEQUENCE [LARGE SCALE GENOMIC DNA]</scope>
    <source>
        <strain evidence="3 4">NBRC 108243</strain>
    </source>
</reference>
<comment type="caution">
    <text evidence="3">The sequence shown here is derived from an EMBL/GenBank/DDBJ whole genome shotgun (WGS) entry which is preliminary data.</text>
</comment>
<dbReference type="Gene3D" id="2.40.110.10">
    <property type="entry name" value="Butyryl-CoA Dehydrogenase, subunit A, domain 2"/>
    <property type="match status" value="1"/>
</dbReference>
<dbReference type="STRING" id="1223545.GS4_08_02330"/>
<evidence type="ECO:0000313" key="3">
    <source>
        <dbReference type="EMBL" id="GAC67648.1"/>
    </source>
</evidence>
<dbReference type="InterPro" id="IPR037069">
    <property type="entry name" value="AcylCoA_DH/ox_N_sf"/>
</dbReference>
<sequence>MTDDSGAAGQPRVTDGDEPLRRAVQRIADEILFPASADVDRTGSIPASHWTAIADAGLFGIAAPTTVGGPGLGFAQVVDTIEVMASGCLATAFTWMQHHGVVISLAGTDNVTLRDRLLADTVTGRVRAGVAYAGVVPTPPRMRAHRIDGGWRLSGHAPFVSGWGIVDVLQISARDDETDDVVAAIVPARDQPGIAAVTPLPLIAADASATVAMEVDDLVVDDAQVVSRVSLDDFFATQNIGVRLNGTLPLGLVRRCAALLDRGGHAHAGRTLRERASAIRTRLDAGIADADALLDARAEGARLAVEAAATLVAADGGRALIAGSDAERLARQATFTLVAASRPQLKDLLVERFSTGDAGVTPPGGDTGGVGGR</sequence>
<organism evidence="3 4">
    <name type="scientific">Gordonia soli NBRC 108243</name>
    <dbReference type="NCBI Taxonomy" id="1223545"/>
    <lineage>
        <taxon>Bacteria</taxon>
        <taxon>Bacillati</taxon>
        <taxon>Actinomycetota</taxon>
        <taxon>Actinomycetes</taxon>
        <taxon>Mycobacteriales</taxon>
        <taxon>Gordoniaceae</taxon>
        <taxon>Gordonia</taxon>
    </lineage>
</organism>
<dbReference type="SUPFAM" id="SSF56645">
    <property type="entry name" value="Acyl-CoA dehydrogenase NM domain-like"/>
    <property type="match status" value="1"/>
</dbReference>
<name>M0QGD7_9ACTN</name>
<evidence type="ECO:0000259" key="2">
    <source>
        <dbReference type="Pfam" id="PF02771"/>
    </source>
</evidence>
<feature type="domain" description="Acyl-CoA dehydrogenase/oxidase N-terminal" evidence="2">
    <location>
        <begin position="17"/>
        <end position="124"/>
    </location>
</feature>
<dbReference type="GO" id="GO:0003995">
    <property type="term" value="F:acyl-CoA dehydrogenase activity"/>
    <property type="evidence" value="ECO:0007669"/>
    <property type="project" value="TreeGrafter"/>
</dbReference>
<dbReference type="eggNOG" id="COG1960">
    <property type="taxonomic scope" value="Bacteria"/>
</dbReference>
<dbReference type="Proteomes" id="UP000011666">
    <property type="component" value="Unassembled WGS sequence"/>
</dbReference>
<gene>
    <name evidence="3" type="ORF">GS4_08_02330</name>
</gene>
<evidence type="ECO:0000256" key="1">
    <source>
        <dbReference type="SAM" id="MobiDB-lite"/>
    </source>
</evidence>
<evidence type="ECO:0000313" key="4">
    <source>
        <dbReference type="Proteomes" id="UP000011666"/>
    </source>
</evidence>
<dbReference type="PANTHER" id="PTHR43884">
    <property type="entry name" value="ACYL-COA DEHYDROGENASE"/>
    <property type="match status" value="1"/>
</dbReference>
<dbReference type="GO" id="GO:0050660">
    <property type="term" value="F:flavin adenine dinucleotide binding"/>
    <property type="evidence" value="ECO:0007669"/>
    <property type="project" value="InterPro"/>
</dbReference>
<dbReference type="OrthoDB" id="3536625at2"/>
<dbReference type="EMBL" id="BANX01000008">
    <property type="protein sequence ID" value="GAC67648.1"/>
    <property type="molecule type" value="Genomic_DNA"/>
</dbReference>
<dbReference type="Gene3D" id="1.10.540.10">
    <property type="entry name" value="Acyl-CoA dehydrogenase/oxidase, N-terminal domain"/>
    <property type="match status" value="1"/>
</dbReference>
<dbReference type="AlphaFoldDB" id="M0QGD7"/>
<proteinExistence type="predicted"/>
<dbReference type="PANTHER" id="PTHR43884:SF12">
    <property type="entry name" value="ISOVALERYL-COA DEHYDROGENASE, MITOCHONDRIAL-RELATED"/>
    <property type="match status" value="1"/>
</dbReference>
<keyword evidence="4" id="KW-1185">Reference proteome</keyword>
<dbReference type="InterPro" id="IPR013786">
    <property type="entry name" value="AcylCoA_DH/ox_N"/>
</dbReference>
<feature type="region of interest" description="Disordered" evidence="1">
    <location>
        <begin position="1"/>
        <end position="20"/>
    </location>
</feature>